<evidence type="ECO:0000256" key="2">
    <source>
        <dbReference type="ARBA" id="ARBA00022448"/>
    </source>
</evidence>
<evidence type="ECO:0000256" key="10">
    <source>
        <dbReference type="ARBA" id="ARBA00023136"/>
    </source>
</evidence>
<keyword evidence="8" id="KW-0406">Ion transport</keyword>
<dbReference type="GO" id="GO:0009279">
    <property type="term" value="C:cell outer membrane"/>
    <property type="evidence" value="ECO:0007669"/>
    <property type="project" value="UniProtKB-SubCell"/>
</dbReference>
<dbReference type="PANTHER" id="PTHR32552">
    <property type="entry name" value="FERRICHROME IRON RECEPTOR-RELATED"/>
    <property type="match status" value="1"/>
</dbReference>
<reference evidence="14 15" key="1">
    <citation type="submission" date="2019-03" db="EMBL/GenBank/DDBJ databases">
        <title>Genome sequence of Thiobacillaceae bacterium LSR1, a sulfur-oxidizing bacterium isolated from freshwater sediment.</title>
        <authorList>
            <person name="Li S."/>
        </authorList>
    </citation>
    <scope>NUCLEOTIDE SEQUENCE [LARGE SCALE GENOMIC DNA]</scope>
    <source>
        <strain evidence="14 15">LSR1</strain>
    </source>
</reference>
<comment type="caution">
    <text evidence="14">The sequence shown here is derived from an EMBL/GenBank/DDBJ whole genome shotgun (WGS) entry which is preliminary data.</text>
</comment>
<dbReference type="Gene3D" id="2.40.170.20">
    <property type="entry name" value="TonB-dependent receptor, beta-barrel domain"/>
    <property type="match status" value="1"/>
</dbReference>
<evidence type="ECO:0000256" key="7">
    <source>
        <dbReference type="ARBA" id="ARBA00023004"/>
    </source>
</evidence>
<dbReference type="PANTHER" id="PTHR32552:SF89">
    <property type="entry name" value="CATECHOLATE SIDEROPHORE RECEPTOR FIU"/>
    <property type="match status" value="1"/>
</dbReference>
<sequence length="756" mass="81712">MPNLRPSPLAVLVLPAFLAAGSGHAADEAVSLDTVEVTADSAADAAVAGASDTATVYQVNEDGLATWGGPGGTNPYRAVSGMPSVNSQSADAYGLTNLPGGTKGMRVRGEVSTHGAVGSVDGIPFGTVNPGPGYQWLFDNENIASVALYQGAVAPDQTNVFNTSGALDTRLRWPTGSAGAHISQAFGSDSFSRTFARWDSGVLTGGGAAFISASHTEAEKWRGPGSAPGGRDTAALALVQPIGQAVEVKLMAAYNEMDQDHYRALTYDQAMDLGTYRDYDFSADPSAGINYYGYNRQKFRDWTVLSEITWKISPDSKLVLKPFYLEEKGYYLEGQSSNNKVREWLIDHAWYGLTSEYQTKIGETGLKLGYWGESTEPPGPPTAWKMYNTTASGDLSSFASWAILSKVTERHRYDSVYAMADRQLGKLKVQGGLRYMKETLPAIDAYSTKTGSGTNIGDVSYDEALDQSSGVVANNSVDSRAVHAWLPYLGLGYALTPAVELKASLGRNYGAPSFDVWPVYQANSAKFLAKGITAEDLWQDLKPETSVDLDLGLRVNRGRAWFEPTVYLARFHDKKVSYDPDGTGTLPAYSQNIGETQAWGVQLAGGWLPMSNLSVFGGLSWNRNEFTENLPVEGSSDLEVKGEQIPDVPVWQANMGLTWRQGDFSVTPVARYTGSRWGDTEHTQRIPGYTTVDVSLDYQTKVSFGKLGASLAVVNLFDRKYIGVVRADYYQLLSGGSAIYYPGAPRTLVAKVSLDF</sequence>
<keyword evidence="4" id="KW-0410">Iron transport</keyword>
<dbReference type="AlphaFoldDB" id="A0A4R1B6P2"/>
<dbReference type="InterPro" id="IPR000531">
    <property type="entry name" value="Beta-barrel_TonB"/>
</dbReference>
<evidence type="ECO:0000256" key="6">
    <source>
        <dbReference type="ARBA" id="ARBA00022729"/>
    </source>
</evidence>
<dbReference type="OrthoDB" id="15609at2"/>
<evidence type="ECO:0000259" key="13">
    <source>
        <dbReference type="Pfam" id="PF00593"/>
    </source>
</evidence>
<feature type="chain" id="PRO_5020456752" evidence="12">
    <location>
        <begin position="26"/>
        <end position="756"/>
    </location>
</feature>
<dbReference type="RefSeq" id="WP_131448882.1">
    <property type="nucleotide sequence ID" value="NZ_SJZB01000051.1"/>
</dbReference>
<dbReference type="EMBL" id="SJZB01000051">
    <property type="protein sequence ID" value="TCJ11655.1"/>
    <property type="molecule type" value="Genomic_DNA"/>
</dbReference>
<organism evidence="14 15">
    <name type="scientific">Parasulfuritortus cantonensis</name>
    <dbReference type="NCBI Taxonomy" id="2528202"/>
    <lineage>
        <taxon>Bacteria</taxon>
        <taxon>Pseudomonadati</taxon>
        <taxon>Pseudomonadota</taxon>
        <taxon>Betaproteobacteria</taxon>
        <taxon>Nitrosomonadales</taxon>
        <taxon>Thiobacillaceae</taxon>
        <taxon>Parasulfuritortus</taxon>
    </lineage>
</organism>
<keyword evidence="11" id="KW-0998">Cell outer membrane</keyword>
<keyword evidence="5" id="KW-0812">Transmembrane</keyword>
<keyword evidence="15" id="KW-1185">Reference proteome</keyword>
<feature type="domain" description="TonB-dependent receptor-like beta-barrel" evidence="13">
    <location>
        <begin position="258"/>
        <end position="716"/>
    </location>
</feature>
<evidence type="ECO:0000256" key="1">
    <source>
        <dbReference type="ARBA" id="ARBA00004571"/>
    </source>
</evidence>
<name>A0A4R1B6P2_9PROT</name>
<gene>
    <name evidence="14" type="ORF">EZJ19_14665</name>
</gene>
<dbReference type="GO" id="GO:0015344">
    <property type="term" value="F:siderophore uptake transmembrane transporter activity"/>
    <property type="evidence" value="ECO:0007669"/>
    <property type="project" value="TreeGrafter"/>
</dbReference>
<keyword evidence="3" id="KW-1134">Transmembrane beta strand</keyword>
<accession>A0A4R1B6P2</accession>
<evidence type="ECO:0000256" key="11">
    <source>
        <dbReference type="ARBA" id="ARBA00023237"/>
    </source>
</evidence>
<evidence type="ECO:0000256" key="5">
    <source>
        <dbReference type="ARBA" id="ARBA00022692"/>
    </source>
</evidence>
<protein>
    <submittedName>
        <fullName evidence="14">TonB-dependent receptor</fullName>
    </submittedName>
</protein>
<evidence type="ECO:0000256" key="4">
    <source>
        <dbReference type="ARBA" id="ARBA00022496"/>
    </source>
</evidence>
<evidence type="ECO:0000313" key="15">
    <source>
        <dbReference type="Proteomes" id="UP000295443"/>
    </source>
</evidence>
<feature type="signal peptide" evidence="12">
    <location>
        <begin position="1"/>
        <end position="25"/>
    </location>
</feature>
<keyword evidence="9" id="KW-0798">TonB box</keyword>
<dbReference type="InterPro" id="IPR039426">
    <property type="entry name" value="TonB-dep_rcpt-like"/>
</dbReference>
<evidence type="ECO:0000256" key="12">
    <source>
        <dbReference type="SAM" id="SignalP"/>
    </source>
</evidence>
<dbReference type="InterPro" id="IPR036942">
    <property type="entry name" value="Beta-barrel_TonB_sf"/>
</dbReference>
<evidence type="ECO:0000313" key="14">
    <source>
        <dbReference type="EMBL" id="TCJ11655.1"/>
    </source>
</evidence>
<dbReference type="SUPFAM" id="SSF56935">
    <property type="entry name" value="Porins"/>
    <property type="match status" value="1"/>
</dbReference>
<dbReference type="Proteomes" id="UP000295443">
    <property type="component" value="Unassembled WGS sequence"/>
</dbReference>
<keyword evidence="2" id="KW-0813">Transport</keyword>
<keyword evidence="6 12" id="KW-0732">Signal</keyword>
<proteinExistence type="predicted"/>
<evidence type="ECO:0000256" key="3">
    <source>
        <dbReference type="ARBA" id="ARBA00022452"/>
    </source>
</evidence>
<keyword evidence="7" id="KW-0408">Iron</keyword>
<evidence type="ECO:0000256" key="9">
    <source>
        <dbReference type="ARBA" id="ARBA00023077"/>
    </source>
</evidence>
<comment type="subcellular location">
    <subcellularLocation>
        <location evidence="1">Cell outer membrane</location>
        <topology evidence="1">Multi-pass membrane protein</topology>
    </subcellularLocation>
</comment>
<keyword evidence="10" id="KW-0472">Membrane</keyword>
<keyword evidence="14" id="KW-0675">Receptor</keyword>
<dbReference type="Pfam" id="PF00593">
    <property type="entry name" value="TonB_dep_Rec_b-barrel"/>
    <property type="match status" value="1"/>
</dbReference>
<evidence type="ECO:0000256" key="8">
    <source>
        <dbReference type="ARBA" id="ARBA00023065"/>
    </source>
</evidence>